<organism evidence="6 7">
    <name type="scientific">Steinernema carpocapsae</name>
    <name type="common">Entomopathogenic nematode</name>
    <dbReference type="NCBI Taxonomy" id="34508"/>
    <lineage>
        <taxon>Eukaryota</taxon>
        <taxon>Metazoa</taxon>
        <taxon>Ecdysozoa</taxon>
        <taxon>Nematoda</taxon>
        <taxon>Chromadorea</taxon>
        <taxon>Rhabditida</taxon>
        <taxon>Tylenchina</taxon>
        <taxon>Panagrolaimomorpha</taxon>
        <taxon>Strongyloidoidea</taxon>
        <taxon>Steinernematidae</taxon>
        <taxon>Steinernema</taxon>
    </lineage>
</organism>
<dbReference type="SUPFAM" id="SSF54001">
    <property type="entry name" value="Cysteine proteinases"/>
    <property type="match status" value="1"/>
</dbReference>
<feature type="region of interest" description="Disordered" evidence="4">
    <location>
        <begin position="1"/>
        <end position="109"/>
    </location>
</feature>
<sequence length="354" mass="39908">MLPKDSQALAATKSKRKNDEAQSSTNEHLQQKIYAETNMNPAPNQNADVEPMDVAESAKTTSNANEVQPSQNNPMQITVSPAKTSEPQLNVSGKPVQRNPSHGPPEWMLPPTVDIGLDNIFGGEADRPYMSLIRDVVSFCRPRVLAGVLQISTADKNESLRKLLDAERWLDDAIVYDFLRIFLPNRLIVDPIVWSKGFHFERHGVMGSRADLGDEELVFMPFVINGNHWVLALFDVKIGKISYVDSNGGPISLENRKKIFEVARLLWEQHKPGKECPKLRVGRAVHKLIQQQQDESSCGPLVCLFAMEISCNMPLQRFNSDGILRWRRWAYGILKIVDPPPAPGRHRHRIRPKS</sequence>
<dbReference type="GO" id="GO:0006508">
    <property type="term" value="P:proteolysis"/>
    <property type="evidence" value="ECO:0007669"/>
    <property type="project" value="UniProtKB-KW"/>
</dbReference>
<keyword evidence="2" id="KW-0645">Protease</keyword>
<reference evidence="6 7" key="1">
    <citation type="journal article" date="2015" name="Genome Biol.">
        <title>Comparative genomics of Steinernema reveals deeply conserved gene regulatory networks.</title>
        <authorList>
            <person name="Dillman A.R."/>
            <person name="Macchietto M."/>
            <person name="Porter C.F."/>
            <person name="Rogers A."/>
            <person name="Williams B."/>
            <person name="Antoshechkin I."/>
            <person name="Lee M.M."/>
            <person name="Goodwin Z."/>
            <person name="Lu X."/>
            <person name="Lewis E.E."/>
            <person name="Goodrich-Blair H."/>
            <person name="Stock S.P."/>
            <person name="Adams B.J."/>
            <person name="Sternberg P.W."/>
            <person name="Mortazavi A."/>
        </authorList>
    </citation>
    <scope>NUCLEOTIDE SEQUENCE [LARGE SCALE GENOMIC DNA]</scope>
    <source>
        <strain evidence="6 7">ALL</strain>
    </source>
</reference>
<evidence type="ECO:0000256" key="3">
    <source>
        <dbReference type="ARBA" id="ARBA00022801"/>
    </source>
</evidence>
<dbReference type="InterPro" id="IPR003653">
    <property type="entry name" value="Peptidase_C48_C"/>
</dbReference>
<evidence type="ECO:0000256" key="2">
    <source>
        <dbReference type="ARBA" id="ARBA00022670"/>
    </source>
</evidence>
<protein>
    <recommendedName>
        <fullName evidence="5">Ubiquitin-like protease family profile domain-containing protein</fullName>
    </recommendedName>
</protein>
<dbReference type="EMBL" id="AZBU02000001">
    <property type="protein sequence ID" value="TMS39172.1"/>
    <property type="molecule type" value="Genomic_DNA"/>
</dbReference>
<feature type="domain" description="Ubiquitin-like protease family profile" evidence="5">
    <location>
        <begin position="129"/>
        <end position="309"/>
    </location>
</feature>
<feature type="compositionally biased region" description="Polar residues" evidence="4">
    <location>
        <begin position="37"/>
        <end position="47"/>
    </location>
</feature>
<keyword evidence="7" id="KW-1185">Reference proteome</keyword>
<name>A0A4U8V087_STECR</name>
<dbReference type="GO" id="GO:0008234">
    <property type="term" value="F:cysteine-type peptidase activity"/>
    <property type="evidence" value="ECO:0007669"/>
    <property type="project" value="InterPro"/>
</dbReference>
<proteinExistence type="inferred from homology"/>
<evidence type="ECO:0000259" key="5">
    <source>
        <dbReference type="PROSITE" id="PS50600"/>
    </source>
</evidence>
<gene>
    <name evidence="6" type="ORF">L596_005741</name>
</gene>
<dbReference type="OrthoDB" id="6771231at2759"/>
<dbReference type="Gene3D" id="3.40.395.10">
    <property type="entry name" value="Adenoviral Proteinase, Chain A"/>
    <property type="match status" value="1"/>
</dbReference>
<comment type="caution">
    <text evidence="6">The sequence shown here is derived from an EMBL/GenBank/DDBJ whole genome shotgun (WGS) entry which is preliminary data.</text>
</comment>
<reference evidence="6 7" key="2">
    <citation type="journal article" date="2019" name="G3 (Bethesda)">
        <title>Hybrid Assembly of the Genome of the Entomopathogenic Nematode Steinernema carpocapsae Identifies the X-Chromosome.</title>
        <authorList>
            <person name="Serra L."/>
            <person name="Macchietto M."/>
            <person name="Macias-Munoz A."/>
            <person name="McGill C.J."/>
            <person name="Rodriguez I.M."/>
            <person name="Rodriguez B."/>
            <person name="Murad R."/>
            <person name="Mortazavi A."/>
        </authorList>
    </citation>
    <scope>NUCLEOTIDE SEQUENCE [LARGE SCALE GENOMIC DNA]</scope>
    <source>
        <strain evidence="6 7">ALL</strain>
    </source>
</reference>
<accession>A0A4U8V087</accession>
<comment type="similarity">
    <text evidence="1">Belongs to the peptidase C48 family.</text>
</comment>
<dbReference type="Proteomes" id="UP000298663">
    <property type="component" value="Unassembled WGS sequence"/>
</dbReference>
<feature type="compositionally biased region" description="Polar residues" evidence="4">
    <location>
        <begin position="58"/>
        <end position="91"/>
    </location>
</feature>
<evidence type="ECO:0000256" key="4">
    <source>
        <dbReference type="SAM" id="MobiDB-lite"/>
    </source>
</evidence>
<evidence type="ECO:0000313" key="6">
    <source>
        <dbReference type="EMBL" id="TMS39172.1"/>
    </source>
</evidence>
<dbReference type="AlphaFoldDB" id="A0A4U8V087"/>
<keyword evidence="3" id="KW-0378">Hydrolase</keyword>
<dbReference type="Pfam" id="PF02902">
    <property type="entry name" value="Peptidase_C48"/>
    <property type="match status" value="1"/>
</dbReference>
<dbReference type="PROSITE" id="PS50600">
    <property type="entry name" value="ULP_PROTEASE"/>
    <property type="match status" value="1"/>
</dbReference>
<evidence type="ECO:0000313" key="7">
    <source>
        <dbReference type="Proteomes" id="UP000298663"/>
    </source>
</evidence>
<dbReference type="STRING" id="34508.A0A4U8V087"/>
<dbReference type="InterPro" id="IPR038765">
    <property type="entry name" value="Papain-like_cys_pep_sf"/>
</dbReference>
<evidence type="ECO:0000256" key="1">
    <source>
        <dbReference type="ARBA" id="ARBA00005234"/>
    </source>
</evidence>